<dbReference type="EMBL" id="JBFMKM010000013">
    <property type="protein sequence ID" value="KAL1301919.1"/>
    <property type="molecule type" value="Genomic_DNA"/>
</dbReference>
<accession>A0ABR3P6V9</accession>
<name>A0ABR3P6V9_9PEZI</name>
<dbReference type="InterPro" id="IPR011047">
    <property type="entry name" value="Quinoprotein_ADH-like_sf"/>
</dbReference>
<gene>
    <name evidence="3" type="ORF">AAFC00_006095</name>
</gene>
<keyword evidence="2" id="KW-0732">Signal</keyword>
<protein>
    <recommendedName>
        <fullName evidence="5">ASST-domain-containing protein</fullName>
    </recommendedName>
</protein>
<dbReference type="GeneID" id="95979794"/>
<dbReference type="SUPFAM" id="SSF50998">
    <property type="entry name" value="Quinoprotein alcohol dehydrogenase-like"/>
    <property type="match status" value="1"/>
</dbReference>
<dbReference type="PANTHER" id="PTHR35340:SF5">
    <property type="entry name" value="ASST-DOMAIN-CONTAINING PROTEIN"/>
    <property type="match status" value="1"/>
</dbReference>
<keyword evidence="1" id="KW-1133">Transmembrane helix</keyword>
<evidence type="ECO:0000256" key="1">
    <source>
        <dbReference type="SAM" id="Phobius"/>
    </source>
</evidence>
<evidence type="ECO:0000313" key="3">
    <source>
        <dbReference type="EMBL" id="KAL1301919.1"/>
    </source>
</evidence>
<keyword evidence="1" id="KW-0812">Transmembrane</keyword>
<evidence type="ECO:0008006" key="5">
    <source>
        <dbReference type="Google" id="ProtNLM"/>
    </source>
</evidence>
<dbReference type="PANTHER" id="PTHR35340">
    <property type="entry name" value="PQQ ENZYME REPEAT PROTEIN-RELATED"/>
    <property type="match status" value="1"/>
</dbReference>
<dbReference type="InterPro" id="IPR053143">
    <property type="entry name" value="Arylsulfate_ST"/>
</dbReference>
<dbReference type="Pfam" id="PF14269">
    <property type="entry name" value="Arylsulfotran_2"/>
    <property type="match status" value="1"/>
</dbReference>
<sequence length="621" mass="69679">MNLHRSFLLQSLLLLLWTFANANDVGKQKDNSDDEGAWELNHGSYPYRSFHSSNLVAPALRKAMDSPQCHDEHHVFLAPRGFQVSHPSVTILDNKGELVWERYVAGQAYNFRAQEYQGEAVLTFWVGNDLVEGHGEGDFYVLNNRYEEIAKISTVGGLRPDLHEFTITPDGTALMTIYQVFAVREPGIFRLKDTVYIWDCLVLEVNLTTREPLFQWRASEHHSLNESFHPVGATGFSPEHPWDWYHVNSIEKDELGNFLISARFTSTITYVNGTTGHIIWVLGGKQNTFKDLSNGQATNSAYQHLARSHPLTDFPTLLADQIKVHGEDNHKDGITKQLVTFFDNGGDDPDKTDRPSRGALIELTYPTNPGSPDSSSLPFTARLVKSYIHPDRIFALSQGSMQLIPTTNNSDPKVLLGFGYVGVWTEFSADGEVLCDNRFSTQASWGHGHVQSYQALKAPWLGNPTWSPKVTLDSGANPSLFVSWNGATEVKSWKVQKSTQVGDMAEEDWTDIATSIKESFETEIRYEAGDASFLRVVALDKSGNILGTSANIYLGWKMAFKQAMTRLGSIARSPLKIILISSCLLILVILYKRLRQVKSGRRWTLPGYKQLQQEDPASKYV</sequence>
<evidence type="ECO:0000313" key="4">
    <source>
        <dbReference type="Proteomes" id="UP001562354"/>
    </source>
</evidence>
<feature type="signal peptide" evidence="2">
    <location>
        <begin position="1"/>
        <end position="22"/>
    </location>
</feature>
<comment type="caution">
    <text evidence="3">The sequence shown here is derived from an EMBL/GenBank/DDBJ whole genome shotgun (WGS) entry which is preliminary data.</text>
</comment>
<dbReference type="RefSeq" id="XP_069198195.1">
    <property type="nucleotide sequence ID" value="XM_069348653.1"/>
</dbReference>
<feature type="chain" id="PRO_5045791426" description="ASST-domain-containing protein" evidence="2">
    <location>
        <begin position="23"/>
        <end position="621"/>
    </location>
</feature>
<reference evidence="3 4" key="1">
    <citation type="submission" date="2024-07" db="EMBL/GenBank/DDBJ databases">
        <title>Draft sequence of the Neodothiora populina.</title>
        <authorList>
            <person name="Drown D.D."/>
            <person name="Schuette U.S."/>
            <person name="Buechlein A.B."/>
            <person name="Rusch D.R."/>
            <person name="Winton L.W."/>
            <person name="Adams G.A."/>
        </authorList>
    </citation>
    <scope>NUCLEOTIDE SEQUENCE [LARGE SCALE GENOMIC DNA]</scope>
    <source>
        <strain evidence="3 4">CPC 39397</strain>
    </source>
</reference>
<organism evidence="3 4">
    <name type="scientific">Neodothiora populina</name>
    <dbReference type="NCBI Taxonomy" id="2781224"/>
    <lineage>
        <taxon>Eukaryota</taxon>
        <taxon>Fungi</taxon>
        <taxon>Dikarya</taxon>
        <taxon>Ascomycota</taxon>
        <taxon>Pezizomycotina</taxon>
        <taxon>Dothideomycetes</taxon>
        <taxon>Dothideomycetidae</taxon>
        <taxon>Dothideales</taxon>
        <taxon>Dothioraceae</taxon>
        <taxon>Neodothiora</taxon>
    </lineage>
</organism>
<keyword evidence="4" id="KW-1185">Reference proteome</keyword>
<dbReference type="Proteomes" id="UP001562354">
    <property type="component" value="Unassembled WGS sequence"/>
</dbReference>
<feature type="transmembrane region" description="Helical" evidence="1">
    <location>
        <begin position="573"/>
        <end position="591"/>
    </location>
</feature>
<proteinExistence type="predicted"/>
<dbReference type="InterPro" id="IPR039535">
    <property type="entry name" value="ASST-like"/>
</dbReference>
<evidence type="ECO:0000256" key="2">
    <source>
        <dbReference type="SAM" id="SignalP"/>
    </source>
</evidence>
<keyword evidence="1" id="KW-0472">Membrane</keyword>